<evidence type="ECO:0000256" key="11">
    <source>
        <dbReference type="ARBA" id="ARBA00023098"/>
    </source>
</evidence>
<organism evidence="15 16">
    <name type="scientific">Paludibacter propionicigenes (strain DSM 17365 / JCM 13257 / WB4)</name>
    <dbReference type="NCBI Taxonomy" id="694427"/>
    <lineage>
        <taxon>Bacteria</taxon>
        <taxon>Pseudomonadati</taxon>
        <taxon>Bacteroidota</taxon>
        <taxon>Bacteroidia</taxon>
        <taxon>Bacteroidales</taxon>
        <taxon>Paludibacteraceae</taxon>
        <taxon>Paludibacter</taxon>
    </lineage>
</organism>
<keyword evidence="6 13" id="KW-0441">Lipid A biosynthesis</keyword>
<keyword evidence="14" id="KW-0472">Membrane</keyword>
<evidence type="ECO:0000256" key="12">
    <source>
        <dbReference type="ARBA" id="ARBA00029757"/>
    </source>
</evidence>
<dbReference type="GO" id="GO:0009244">
    <property type="term" value="P:lipopolysaccharide core region biosynthetic process"/>
    <property type="evidence" value="ECO:0007669"/>
    <property type="project" value="TreeGrafter"/>
</dbReference>
<dbReference type="GO" id="GO:0009029">
    <property type="term" value="F:lipid-A 4'-kinase activity"/>
    <property type="evidence" value="ECO:0007669"/>
    <property type="project" value="UniProtKB-UniRule"/>
</dbReference>
<evidence type="ECO:0000313" key="16">
    <source>
        <dbReference type="Proteomes" id="UP000008718"/>
    </source>
</evidence>
<keyword evidence="11 13" id="KW-0443">Lipid metabolism</keyword>
<keyword evidence="10 13" id="KW-0067">ATP-binding</keyword>
<dbReference type="GO" id="GO:0009245">
    <property type="term" value="P:lipid A biosynthetic process"/>
    <property type="evidence" value="ECO:0007669"/>
    <property type="project" value="UniProtKB-UniRule"/>
</dbReference>
<dbReference type="STRING" id="694427.Palpr_2187"/>
<dbReference type="OrthoDB" id="9766423at2"/>
<dbReference type="HAMAP" id="MF_00409">
    <property type="entry name" value="LpxK"/>
    <property type="match status" value="1"/>
</dbReference>
<evidence type="ECO:0000256" key="7">
    <source>
        <dbReference type="ARBA" id="ARBA00022679"/>
    </source>
</evidence>
<dbReference type="InterPro" id="IPR027417">
    <property type="entry name" value="P-loop_NTPase"/>
</dbReference>
<dbReference type="RefSeq" id="WP_013445692.1">
    <property type="nucleotide sequence ID" value="NC_014734.1"/>
</dbReference>
<feature type="transmembrane region" description="Helical" evidence="14">
    <location>
        <begin position="9"/>
        <end position="27"/>
    </location>
</feature>
<dbReference type="eggNOG" id="COG1663">
    <property type="taxonomic scope" value="Bacteria"/>
</dbReference>
<dbReference type="PANTHER" id="PTHR42724">
    <property type="entry name" value="TETRAACYLDISACCHARIDE 4'-KINASE"/>
    <property type="match status" value="1"/>
</dbReference>
<comment type="function">
    <text evidence="1 13">Transfers the gamma-phosphate of ATP to the 4'-position of a tetraacyldisaccharide 1-phosphate intermediate (termed DS-1-P) to form tetraacyldisaccharide 1,4'-bis-phosphate (lipid IVA).</text>
</comment>
<dbReference type="PANTHER" id="PTHR42724:SF1">
    <property type="entry name" value="TETRAACYLDISACCHARIDE 4'-KINASE, MITOCHONDRIAL-RELATED"/>
    <property type="match status" value="1"/>
</dbReference>
<keyword evidence="8 13" id="KW-0547">Nucleotide-binding</keyword>
<name>E4T6H9_PALPW</name>
<keyword evidence="16" id="KW-1185">Reference proteome</keyword>
<reference evidence="15 16" key="2">
    <citation type="journal article" date="2011" name="Stand. Genomic Sci.">
        <title>Complete genome sequence of Paludibacter propionicigenes type strain (WB4).</title>
        <authorList>
            <person name="Gronow S."/>
            <person name="Munk C."/>
            <person name="Lapidus A."/>
            <person name="Nolan M."/>
            <person name="Lucas S."/>
            <person name="Hammon N."/>
            <person name="Deshpande S."/>
            <person name="Cheng J.F."/>
            <person name="Tapia R."/>
            <person name="Han C."/>
            <person name="Goodwin L."/>
            <person name="Pitluck S."/>
            <person name="Liolios K."/>
            <person name="Ivanova N."/>
            <person name="Mavromatis K."/>
            <person name="Mikhailova N."/>
            <person name="Pati A."/>
            <person name="Chen A."/>
            <person name="Palaniappan K."/>
            <person name="Land M."/>
            <person name="Hauser L."/>
            <person name="Chang Y.J."/>
            <person name="Jeffries C.D."/>
            <person name="Brambilla E."/>
            <person name="Rohde M."/>
            <person name="Goker M."/>
            <person name="Detter J.C."/>
            <person name="Woyke T."/>
            <person name="Bristow J."/>
            <person name="Eisen J.A."/>
            <person name="Markowitz V."/>
            <person name="Hugenholtz P."/>
            <person name="Kyrpides N.C."/>
            <person name="Klenk H.P."/>
        </authorList>
    </citation>
    <scope>NUCLEOTIDE SEQUENCE [LARGE SCALE GENOMIC DNA]</scope>
    <source>
        <strain evidence="16">DSM 17365 / JCM 13257 / WB4</strain>
    </source>
</reference>
<comment type="similarity">
    <text evidence="13">Belongs to the LpxK family.</text>
</comment>
<evidence type="ECO:0000256" key="6">
    <source>
        <dbReference type="ARBA" id="ARBA00022556"/>
    </source>
</evidence>
<keyword evidence="14" id="KW-1133">Transmembrane helix</keyword>
<dbReference type="EMBL" id="CP002345">
    <property type="protein sequence ID" value="ADQ80323.1"/>
    <property type="molecule type" value="Genomic_DNA"/>
</dbReference>
<evidence type="ECO:0000256" key="3">
    <source>
        <dbReference type="ARBA" id="ARBA00012071"/>
    </source>
</evidence>
<comment type="pathway">
    <text evidence="2 13">Glycolipid biosynthesis; lipid IV(A) biosynthesis; lipid IV(A) from (3R)-3-hydroxytetradecanoyl-[acyl-carrier-protein] and UDP-N-acetyl-alpha-D-glucosamine: step 6/6.</text>
</comment>
<dbReference type="Proteomes" id="UP000008718">
    <property type="component" value="Chromosome"/>
</dbReference>
<evidence type="ECO:0000256" key="4">
    <source>
        <dbReference type="ARBA" id="ARBA00016436"/>
    </source>
</evidence>
<proteinExistence type="inferred from homology"/>
<dbReference type="HOGENOM" id="CLU_038816_6_0_10"/>
<gene>
    <name evidence="13" type="primary">lpxK</name>
    <name evidence="15" type="ordered locus">Palpr_2187</name>
</gene>
<protein>
    <recommendedName>
        <fullName evidence="4 13">Tetraacyldisaccharide 4'-kinase</fullName>
        <ecNumber evidence="3 13">2.7.1.130</ecNumber>
    </recommendedName>
    <alternativeName>
        <fullName evidence="12 13">Lipid A 4'-kinase</fullName>
    </alternativeName>
</protein>
<dbReference type="GO" id="GO:0005524">
    <property type="term" value="F:ATP binding"/>
    <property type="evidence" value="ECO:0007669"/>
    <property type="project" value="UniProtKB-UniRule"/>
</dbReference>
<dbReference type="KEGG" id="ppn:Palpr_2187"/>
<keyword evidence="7 13" id="KW-0808">Transferase</keyword>
<comment type="catalytic activity">
    <reaction evidence="13">
        <text>a lipid A disaccharide + ATP = a lipid IVA + ADP + H(+)</text>
        <dbReference type="Rhea" id="RHEA:67840"/>
        <dbReference type="ChEBI" id="CHEBI:15378"/>
        <dbReference type="ChEBI" id="CHEBI:30616"/>
        <dbReference type="ChEBI" id="CHEBI:176343"/>
        <dbReference type="ChEBI" id="CHEBI:176425"/>
        <dbReference type="ChEBI" id="CHEBI:456216"/>
        <dbReference type="EC" id="2.7.1.130"/>
    </reaction>
</comment>
<evidence type="ECO:0000256" key="2">
    <source>
        <dbReference type="ARBA" id="ARBA00004870"/>
    </source>
</evidence>
<evidence type="ECO:0000256" key="8">
    <source>
        <dbReference type="ARBA" id="ARBA00022741"/>
    </source>
</evidence>
<keyword evidence="14" id="KW-0812">Transmembrane</keyword>
<evidence type="ECO:0000256" key="5">
    <source>
        <dbReference type="ARBA" id="ARBA00022516"/>
    </source>
</evidence>
<accession>E4T6H9</accession>
<sequence length="362" mass="40890">MKTQVKHSIFLPFSLLYGIVTGIRNWLFNSDILKSTSFDIPVISVGNLAVGGTGKTPHTEFILSFLQTEWKSAVLSRGYKRRTKGFYLADENSSSLTLGDEPFQIHQKFPGVTVAVDEKRVHGVGELLKQVPDLQLVLLDDAFQHRYIQPGLSILLTDYSNIYRHDSLLPYGRLREAKHGSKRANIIVVTKCPPDLTPIDMRLTEMELKPETNQEVFFSCFVYDEMVPVFPAAQPENWTFQKIADSGAGALLVAGIVSPEPIVEQLSIYTKTIETLFFADHHAFTTKDFNQIQSAFESIKADEKIMLVTEKDAARLISNPNFPEALKSRVFALPIRVQILHNQESLFIQKIKSYVAENSRNR</sequence>
<keyword evidence="9 13" id="KW-0418">Kinase</keyword>
<evidence type="ECO:0000256" key="9">
    <source>
        <dbReference type="ARBA" id="ARBA00022777"/>
    </source>
</evidence>
<dbReference type="InterPro" id="IPR003758">
    <property type="entry name" value="LpxK"/>
</dbReference>
<evidence type="ECO:0000256" key="1">
    <source>
        <dbReference type="ARBA" id="ARBA00002274"/>
    </source>
</evidence>
<keyword evidence="5 13" id="KW-0444">Lipid biosynthesis</keyword>
<dbReference type="NCBIfam" id="TIGR00682">
    <property type="entry name" value="lpxK"/>
    <property type="match status" value="1"/>
</dbReference>
<dbReference type="AlphaFoldDB" id="E4T6H9"/>
<evidence type="ECO:0000313" key="15">
    <source>
        <dbReference type="EMBL" id="ADQ80323.1"/>
    </source>
</evidence>
<evidence type="ECO:0000256" key="14">
    <source>
        <dbReference type="SAM" id="Phobius"/>
    </source>
</evidence>
<dbReference type="GO" id="GO:0005886">
    <property type="term" value="C:plasma membrane"/>
    <property type="evidence" value="ECO:0007669"/>
    <property type="project" value="TreeGrafter"/>
</dbReference>
<dbReference type="SUPFAM" id="SSF52540">
    <property type="entry name" value="P-loop containing nucleoside triphosphate hydrolases"/>
    <property type="match status" value="1"/>
</dbReference>
<reference key="1">
    <citation type="submission" date="2010-11" db="EMBL/GenBank/DDBJ databases">
        <title>The complete genome of Paludibacter propionicigenes DSM 17365.</title>
        <authorList>
            <consortium name="US DOE Joint Genome Institute (JGI-PGF)"/>
            <person name="Lucas S."/>
            <person name="Copeland A."/>
            <person name="Lapidus A."/>
            <person name="Bruce D."/>
            <person name="Goodwin L."/>
            <person name="Pitluck S."/>
            <person name="Kyrpides N."/>
            <person name="Mavromatis K."/>
            <person name="Ivanova N."/>
            <person name="Munk A.C."/>
            <person name="Brettin T."/>
            <person name="Detter J.C."/>
            <person name="Han C."/>
            <person name="Tapia R."/>
            <person name="Land M."/>
            <person name="Hauser L."/>
            <person name="Markowitz V."/>
            <person name="Cheng J.-F."/>
            <person name="Hugenholtz P."/>
            <person name="Woyke T."/>
            <person name="Wu D."/>
            <person name="Gronow S."/>
            <person name="Wellnitz S."/>
            <person name="Brambilla E."/>
            <person name="Klenk H.-P."/>
            <person name="Eisen J.A."/>
        </authorList>
    </citation>
    <scope>NUCLEOTIDE SEQUENCE</scope>
    <source>
        <strain>WB4</strain>
    </source>
</reference>
<dbReference type="Pfam" id="PF02606">
    <property type="entry name" value="LpxK"/>
    <property type="match status" value="1"/>
</dbReference>
<dbReference type="EC" id="2.7.1.130" evidence="3 13"/>
<evidence type="ECO:0000256" key="10">
    <source>
        <dbReference type="ARBA" id="ARBA00022840"/>
    </source>
</evidence>
<feature type="binding site" evidence="13">
    <location>
        <begin position="49"/>
        <end position="56"/>
    </location>
    <ligand>
        <name>ATP</name>
        <dbReference type="ChEBI" id="CHEBI:30616"/>
    </ligand>
</feature>
<dbReference type="UniPathway" id="UPA00359">
    <property type="reaction ID" value="UER00482"/>
</dbReference>
<evidence type="ECO:0000256" key="13">
    <source>
        <dbReference type="HAMAP-Rule" id="MF_00409"/>
    </source>
</evidence>